<feature type="compositionally biased region" description="Low complexity" evidence="1">
    <location>
        <begin position="32"/>
        <end position="51"/>
    </location>
</feature>
<dbReference type="Proteomes" id="UP000000763">
    <property type="component" value="Chromosome 1"/>
</dbReference>
<protein>
    <submittedName>
        <fullName evidence="3">Uncharacterized protein</fullName>
    </submittedName>
</protein>
<reference evidence="4" key="3">
    <citation type="journal article" date="2008" name="Nucleic Acids Res.">
        <title>The rice annotation project database (RAP-DB): 2008 update.</title>
        <authorList>
            <consortium name="The rice annotation project (RAP)"/>
        </authorList>
    </citation>
    <scope>GENOME REANNOTATION</scope>
    <source>
        <strain evidence="4">cv. Nipponbare</strain>
    </source>
</reference>
<reference evidence="4" key="2">
    <citation type="journal article" date="2005" name="Nature">
        <title>The map-based sequence of the rice genome.</title>
        <authorList>
            <consortium name="International rice genome sequencing project (IRGSP)"/>
            <person name="Matsumoto T."/>
            <person name="Wu J."/>
            <person name="Kanamori H."/>
            <person name="Katayose Y."/>
            <person name="Fujisawa M."/>
            <person name="Namiki N."/>
            <person name="Mizuno H."/>
            <person name="Yamamoto K."/>
            <person name="Antonio B.A."/>
            <person name="Baba T."/>
            <person name="Sakata K."/>
            <person name="Nagamura Y."/>
            <person name="Aoki H."/>
            <person name="Arikawa K."/>
            <person name="Arita K."/>
            <person name="Bito T."/>
            <person name="Chiden Y."/>
            <person name="Fujitsuka N."/>
            <person name="Fukunaka R."/>
            <person name="Hamada M."/>
            <person name="Harada C."/>
            <person name="Hayashi A."/>
            <person name="Hijishita S."/>
            <person name="Honda M."/>
            <person name="Hosokawa S."/>
            <person name="Ichikawa Y."/>
            <person name="Idonuma A."/>
            <person name="Iijima M."/>
            <person name="Ikeda M."/>
            <person name="Ikeno M."/>
            <person name="Ito K."/>
            <person name="Ito S."/>
            <person name="Ito T."/>
            <person name="Ito Y."/>
            <person name="Ito Y."/>
            <person name="Iwabuchi A."/>
            <person name="Kamiya K."/>
            <person name="Karasawa W."/>
            <person name="Kurita K."/>
            <person name="Katagiri S."/>
            <person name="Kikuta A."/>
            <person name="Kobayashi H."/>
            <person name="Kobayashi N."/>
            <person name="Machita K."/>
            <person name="Maehara T."/>
            <person name="Masukawa M."/>
            <person name="Mizubayashi T."/>
            <person name="Mukai Y."/>
            <person name="Nagasaki H."/>
            <person name="Nagata Y."/>
            <person name="Naito S."/>
            <person name="Nakashima M."/>
            <person name="Nakama Y."/>
            <person name="Nakamichi Y."/>
            <person name="Nakamura M."/>
            <person name="Meguro A."/>
            <person name="Negishi M."/>
            <person name="Ohta I."/>
            <person name="Ohta T."/>
            <person name="Okamoto M."/>
            <person name="Ono N."/>
            <person name="Saji S."/>
            <person name="Sakaguchi M."/>
            <person name="Sakai K."/>
            <person name="Shibata M."/>
            <person name="Shimokawa T."/>
            <person name="Song J."/>
            <person name="Takazaki Y."/>
            <person name="Terasawa K."/>
            <person name="Tsugane M."/>
            <person name="Tsuji K."/>
            <person name="Ueda S."/>
            <person name="Waki K."/>
            <person name="Yamagata H."/>
            <person name="Yamamoto M."/>
            <person name="Yamamoto S."/>
            <person name="Yamane H."/>
            <person name="Yoshiki S."/>
            <person name="Yoshihara R."/>
            <person name="Yukawa K."/>
            <person name="Zhong H."/>
            <person name="Yano M."/>
            <person name="Yuan Q."/>
            <person name="Ouyang S."/>
            <person name="Liu J."/>
            <person name="Jones K.M."/>
            <person name="Gansberger K."/>
            <person name="Moffat K."/>
            <person name="Hill J."/>
            <person name="Bera J."/>
            <person name="Fadrosh D."/>
            <person name="Jin S."/>
            <person name="Johri S."/>
            <person name="Kim M."/>
            <person name="Overton L."/>
            <person name="Reardon M."/>
            <person name="Tsitrin T."/>
            <person name="Vuong H."/>
            <person name="Weaver B."/>
            <person name="Ciecko A."/>
            <person name="Tallon L."/>
            <person name="Jackson J."/>
            <person name="Pai G."/>
            <person name="Aken S.V."/>
            <person name="Utterback T."/>
            <person name="Reidmuller S."/>
            <person name="Feldblyum T."/>
            <person name="Hsiao J."/>
            <person name="Zismann V."/>
            <person name="Iobst S."/>
            <person name="de Vazeille A.R."/>
            <person name="Buell C.R."/>
            <person name="Ying K."/>
            <person name="Li Y."/>
            <person name="Lu T."/>
            <person name="Huang Y."/>
            <person name="Zhao Q."/>
            <person name="Feng Q."/>
            <person name="Zhang L."/>
            <person name="Zhu J."/>
            <person name="Weng Q."/>
            <person name="Mu J."/>
            <person name="Lu Y."/>
            <person name="Fan D."/>
            <person name="Liu Y."/>
            <person name="Guan J."/>
            <person name="Zhang Y."/>
            <person name="Yu S."/>
            <person name="Liu X."/>
            <person name="Zhang Y."/>
            <person name="Hong G."/>
            <person name="Han B."/>
            <person name="Choisne N."/>
            <person name="Demange N."/>
            <person name="Orjeda G."/>
            <person name="Samain S."/>
            <person name="Cattolico L."/>
            <person name="Pelletier E."/>
            <person name="Couloux A."/>
            <person name="Segurens B."/>
            <person name="Wincker P."/>
            <person name="D'Hont A."/>
            <person name="Scarpelli C."/>
            <person name="Weissenbach J."/>
            <person name="Salanoubat M."/>
            <person name="Quetier F."/>
            <person name="Yu Y."/>
            <person name="Kim H.R."/>
            <person name="Rambo T."/>
            <person name="Currie J."/>
            <person name="Collura K."/>
            <person name="Luo M."/>
            <person name="Yang T."/>
            <person name="Ammiraju J.S.S."/>
            <person name="Engler F."/>
            <person name="Soderlund C."/>
            <person name="Wing R.A."/>
            <person name="Palmer L.E."/>
            <person name="de la Bastide M."/>
            <person name="Spiegel L."/>
            <person name="Nascimento L."/>
            <person name="Zutavern T."/>
            <person name="O'Shaughnessy A."/>
            <person name="Dike S."/>
            <person name="Dedhia N."/>
            <person name="Preston R."/>
            <person name="Balija V."/>
            <person name="McCombie W.R."/>
            <person name="Chow T."/>
            <person name="Chen H."/>
            <person name="Chung M."/>
            <person name="Chen C."/>
            <person name="Shaw J."/>
            <person name="Wu H."/>
            <person name="Hsiao K."/>
            <person name="Chao Y."/>
            <person name="Chu M."/>
            <person name="Cheng C."/>
            <person name="Hour A."/>
            <person name="Lee P."/>
            <person name="Lin S."/>
            <person name="Lin Y."/>
            <person name="Liou J."/>
            <person name="Liu S."/>
            <person name="Hsing Y."/>
            <person name="Raghuvanshi S."/>
            <person name="Mohanty A."/>
            <person name="Bharti A.K."/>
            <person name="Gaur A."/>
            <person name="Gupta V."/>
            <person name="Kumar D."/>
            <person name="Ravi V."/>
            <person name="Vij S."/>
            <person name="Kapur A."/>
            <person name="Khurana P."/>
            <person name="Khurana P."/>
            <person name="Khurana J.P."/>
            <person name="Tyagi A.K."/>
            <person name="Gaikwad K."/>
            <person name="Singh A."/>
            <person name="Dalal V."/>
            <person name="Srivastava S."/>
            <person name="Dixit A."/>
            <person name="Pal A.K."/>
            <person name="Ghazi I.A."/>
            <person name="Yadav M."/>
            <person name="Pandit A."/>
            <person name="Bhargava A."/>
            <person name="Sureshbabu K."/>
            <person name="Batra K."/>
            <person name="Sharma T.R."/>
            <person name="Mohapatra T."/>
            <person name="Singh N.K."/>
            <person name="Messing J."/>
            <person name="Nelson A.B."/>
            <person name="Fuks G."/>
            <person name="Kavchok S."/>
            <person name="Keizer G."/>
            <person name="Linton E."/>
            <person name="Llaca V."/>
            <person name="Song R."/>
            <person name="Tanyolac B."/>
            <person name="Young S."/>
            <person name="Ho-Il K."/>
            <person name="Hahn J.H."/>
            <person name="Sangsakoo G."/>
            <person name="Vanavichit A."/>
            <person name="de Mattos Luiz.A.T."/>
            <person name="Zimmer P.D."/>
            <person name="Malone G."/>
            <person name="Dellagostin O."/>
            <person name="de Oliveira A.C."/>
            <person name="Bevan M."/>
            <person name="Bancroft I."/>
            <person name="Minx P."/>
            <person name="Cordum H."/>
            <person name="Wilson R."/>
            <person name="Cheng Z."/>
            <person name="Jin W."/>
            <person name="Jiang J."/>
            <person name="Leong S.A."/>
            <person name="Iwama H."/>
            <person name="Gojobori T."/>
            <person name="Itoh T."/>
            <person name="Niimura Y."/>
            <person name="Fujii Y."/>
            <person name="Habara T."/>
            <person name="Sakai H."/>
            <person name="Sato Y."/>
            <person name="Wilson G."/>
            <person name="Kumar K."/>
            <person name="McCouch S."/>
            <person name="Juretic N."/>
            <person name="Hoen D."/>
            <person name="Wright S."/>
            <person name="Bruskiewich R."/>
            <person name="Bureau T."/>
            <person name="Miyao A."/>
            <person name="Hirochika H."/>
            <person name="Nishikawa T."/>
            <person name="Kadowaki K."/>
            <person name="Sugiura M."/>
            <person name="Burr B."/>
            <person name="Sasaki T."/>
        </authorList>
    </citation>
    <scope>NUCLEOTIDE SEQUENCE [LARGE SCALE GENOMIC DNA]</scope>
    <source>
        <strain evidence="4">cv. Nipponbare</strain>
    </source>
</reference>
<gene>
    <name evidence="3" type="ORF">P0408G07.24</name>
    <name evidence="2" type="ORF">P0434C04.3</name>
</gene>
<sequence>MEKEKDPPPIHLNALPDLWVHVDHLMQYALPQSESPSSHPSAEASQVCLST</sequence>
<accession>Q5N8H0</accession>
<name>Q5N8H0_ORYSJ</name>
<reference evidence="3" key="1">
    <citation type="journal article" date="2002" name="Nature">
        <title>The genome sequence and structure of rice chromosome 1.</title>
        <authorList>
            <person name="Sasaki T."/>
            <person name="Matsumoto T."/>
            <person name="Yamamoto K."/>
            <person name="Sakata K."/>
            <person name="Baba T."/>
            <person name="Katayose Y."/>
            <person name="Wu J."/>
            <person name="Niimura Y."/>
            <person name="Cheng Z."/>
            <person name="Nagamura Y."/>
            <person name="Antonio B.A."/>
            <person name="Kanamori H."/>
            <person name="Hosokawa S."/>
            <person name="Masukawa M."/>
            <person name="Arikawa K."/>
            <person name="Chiden Y."/>
            <person name="Hayashi M."/>
            <person name="Okamoto M."/>
            <person name="Ando T."/>
            <person name="Aoki H."/>
            <person name="Arita K."/>
            <person name="Hamada M."/>
            <person name="Harada C."/>
            <person name="Hijishita S."/>
            <person name="Honda M."/>
            <person name="Ichikawa Y."/>
            <person name="Idonuma A."/>
            <person name="Iijima M."/>
            <person name="Ikeda M."/>
            <person name="Ikeno M."/>
            <person name="Itoh S."/>
            <person name="Itoh T."/>
            <person name="Itoh Y."/>
            <person name="Itoh Y."/>
            <person name="Iwabuchi A."/>
            <person name="Kamiya K."/>
            <person name="Karasawa W."/>
            <person name="Katagiri S."/>
            <person name="Kikuta A."/>
            <person name="Kobayashi N."/>
            <person name="Kono I."/>
            <person name="Machita K."/>
            <person name="Maehara T."/>
            <person name="Mizuno H."/>
            <person name="Mizubayashi T."/>
            <person name="Mukai Y."/>
            <person name="Nagasaki H."/>
            <person name="Nakashima M."/>
            <person name="Nakama Y."/>
            <person name="Nakamichi Y."/>
            <person name="Nakamura M."/>
            <person name="Namiki N."/>
            <person name="Negishi M."/>
            <person name="Ohta I."/>
            <person name="Ono N."/>
            <person name="Saji S."/>
            <person name="Sakai K."/>
            <person name="Shibata M."/>
            <person name="Shimokawa T."/>
            <person name="Shomura A."/>
            <person name="Song J."/>
            <person name="Takazaki Y."/>
            <person name="Terasawa K."/>
            <person name="Tsuji K."/>
            <person name="Waki K."/>
            <person name="Yamagata H."/>
            <person name="Yamane H."/>
            <person name="Yoshiki S."/>
            <person name="Yoshihara R."/>
            <person name="Yukawa K."/>
            <person name="Zhong H."/>
            <person name="Iwama H."/>
            <person name="Endo T."/>
            <person name="Ito H."/>
            <person name="Hahn J.H."/>
            <person name="Kim H.I."/>
            <person name="Eun M.Y."/>
            <person name="Yano M."/>
            <person name="Jiang J."/>
            <person name="Gojobori T."/>
        </authorList>
    </citation>
    <scope>NUCLEOTIDE SEQUENCE</scope>
</reference>
<evidence type="ECO:0000313" key="4">
    <source>
        <dbReference type="Proteomes" id="UP000000763"/>
    </source>
</evidence>
<dbReference type="EMBL" id="AP003346">
    <property type="protein sequence ID" value="BAD82118.1"/>
    <property type="molecule type" value="Genomic_DNA"/>
</dbReference>
<organism evidence="3">
    <name type="scientific">Oryza sativa subsp. japonica</name>
    <name type="common">Rice</name>
    <dbReference type="NCBI Taxonomy" id="39947"/>
    <lineage>
        <taxon>Eukaryota</taxon>
        <taxon>Viridiplantae</taxon>
        <taxon>Streptophyta</taxon>
        <taxon>Embryophyta</taxon>
        <taxon>Tracheophyta</taxon>
        <taxon>Spermatophyta</taxon>
        <taxon>Magnoliopsida</taxon>
        <taxon>Liliopsida</taxon>
        <taxon>Poales</taxon>
        <taxon>Poaceae</taxon>
        <taxon>BOP clade</taxon>
        <taxon>Oryzoideae</taxon>
        <taxon>Oryzeae</taxon>
        <taxon>Oryzinae</taxon>
        <taxon>Oryza</taxon>
        <taxon>Oryza sativa</taxon>
    </lineage>
</organism>
<dbReference type="Proteomes" id="UP000817658">
    <property type="component" value="Chromosome 1"/>
</dbReference>
<dbReference type="EMBL" id="AP003379">
    <property type="protein sequence ID" value="BAD82236.1"/>
    <property type="molecule type" value="Genomic_DNA"/>
</dbReference>
<dbReference type="AlphaFoldDB" id="Q5N8H0"/>
<proteinExistence type="predicted"/>
<evidence type="ECO:0000313" key="2">
    <source>
        <dbReference type="EMBL" id="BAD82118.1"/>
    </source>
</evidence>
<evidence type="ECO:0000256" key="1">
    <source>
        <dbReference type="SAM" id="MobiDB-lite"/>
    </source>
</evidence>
<evidence type="ECO:0000313" key="3">
    <source>
        <dbReference type="EMBL" id="BAD82236.1"/>
    </source>
</evidence>
<feature type="region of interest" description="Disordered" evidence="1">
    <location>
        <begin position="31"/>
        <end position="51"/>
    </location>
</feature>